<protein>
    <submittedName>
        <fullName evidence="1">Ribonuclease H</fullName>
    </submittedName>
</protein>
<sequence>MSPMYPVHHILKMTEDYTQALSSSSTVMMREERVSMIGWLPPKENFVKLNTDGANKDNMVAGCGGVIQDCQGEWIGGFAKCVGVCSAFVVEIWGGS</sequence>
<organism evidence="1 2">
    <name type="scientific">Trifolium pratense</name>
    <name type="common">Red clover</name>
    <dbReference type="NCBI Taxonomy" id="57577"/>
    <lineage>
        <taxon>Eukaryota</taxon>
        <taxon>Viridiplantae</taxon>
        <taxon>Streptophyta</taxon>
        <taxon>Embryophyta</taxon>
        <taxon>Tracheophyta</taxon>
        <taxon>Spermatophyta</taxon>
        <taxon>Magnoliopsida</taxon>
        <taxon>eudicotyledons</taxon>
        <taxon>Gunneridae</taxon>
        <taxon>Pentapetalae</taxon>
        <taxon>rosids</taxon>
        <taxon>fabids</taxon>
        <taxon>Fabales</taxon>
        <taxon>Fabaceae</taxon>
        <taxon>Papilionoideae</taxon>
        <taxon>50 kb inversion clade</taxon>
        <taxon>NPAAA clade</taxon>
        <taxon>Hologalegina</taxon>
        <taxon>IRL clade</taxon>
        <taxon>Trifolieae</taxon>
        <taxon>Trifolium</taxon>
    </lineage>
</organism>
<reference evidence="1 2" key="1">
    <citation type="journal article" date="2014" name="Am. J. Bot.">
        <title>Genome assembly and annotation for red clover (Trifolium pratense; Fabaceae).</title>
        <authorList>
            <person name="Istvanek J."/>
            <person name="Jaros M."/>
            <person name="Krenek A."/>
            <person name="Repkova J."/>
        </authorList>
    </citation>
    <scope>NUCLEOTIDE SEQUENCE [LARGE SCALE GENOMIC DNA]</scope>
    <source>
        <strain evidence="2">cv. Tatra</strain>
        <tissue evidence="1">Young leaves</tissue>
    </source>
</reference>
<dbReference type="AlphaFoldDB" id="A0A2K3LX39"/>
<name>A0A2K3LX39_TRIPR</name>
<dbReference type="Proteomes" id="UP000236291">
    <property type="component" value="Unassembled WGS sequence"/>
</dbReference>
<dbReference type="InterPro" id="IPR044730">
    <property type="entry name" value="RNase_H-like_dom_plant"/>
</dbReference>
<proteinExistence type="predicted"/>
<dbReference type="PANTHER" id="PTHR47723:SF19">
    <property type="entry name" value="POLYNUCLEOTIDYL TRANSFERASE, RIBONUCLEASE H-LIKE SUPERFAMILY PROTEIN"/>
    <property type="match status" value="1"/>
</dbReference>
<evidence type="ECO:0000313" key="1">
    <source>
        <dbReference type="EMBL" id="PNX83094.1"/>
    </source>
</evidence>
<evidence type="ECO:0000313" key="2">
    <source>
        <dbReference type="Proteomes" id="UP000236291"/>
    </source>
</evidence>
<gene>
    <name evidence="1" type="ORF">L195_g039132</name>
</gene>
<reference evidence="1 2" key="2">
    <citation type="journal article" date="2017" name="Front. Plant Sci.">
        <title>Gene Classification and Mining of Molecular Markers Useful in Red Clover (Trifolium pratense) Breeding.</title>
        <authorList>
            <person name="Istvanek J."/>
            <person name="Dluhosova J."/>
            <person name="Dluhos P."/>
            <person name="Patkova L."/>
            <person name="Nedelnik J."/>
            <person name="Repkova J."/>
        </authorList>
    </citation>
    <scope>NUCLEOTIDE SEQUENCE [LARGE SCALE GENOMIC DNA]</scope>
    <source>
        <strain evidence="2">cv. Tatra</strain>
        <tissue evidence="1">Young leaves</tissue>
    </source>
</reference>
<accession>A0A2K3LX39</accession>
<comment type="caution">
    <text evidence="1">The sequence shown here is derived from an EMBL/GenBank/DDBJ whole genome shotgun (WGS) entry which is preliminary data.</text>
</comment>
<dbReference type="CDD" id="cd06222">
    <property type="entry name" value="RNase_H_like"/>
    <property type="match status" value="1"/>
</dbReference>
<dbReference type="InterPro" id="IPR053151">
    <property type="entry name" value="RNase_H-like"/>
</dbReference>
<dbReference type="PANTHER" id="PTHR47723">
    <property type="entry name" value="OS05G0353850 PROTEIN"/>
    <property type="match status" value="1"/>
</dbReference>
<dbReference type="EMBL" id="ASHM01043354">
    <property type="protein sequence ID" value="PNX83094.1"/>
    <property type="molecule type" value="Genomic_DNA"/>
</dbReference>